<name>A0A0D3HN02_9ORYZ</name>
<proteinExistence type="inferred from homology"/>
<keyword evidence="6" id="KW-0723">Serine/threonine-protein kinase</keyword>
<keyword evidence="2 5" id="KW-0547">Nucleotide-binding</keyword>
<dbReference type="EnsemblPlants" id="OBART11G16920.1">
    <property type="protein sequence ID" value="OBART11G16920.1"/>
    <property type="gene ID" value="OBART11G16920"/>
</dbReference>
<sequence>MAIGGLAGRDQARQGARIGACCWRRRNASAVAADGFSLFRRFRMTRDKDTAHKVLTAQVFKILVGSLAQTEISGKYNGIRNFTEDEIETITSGYTTLIGKGGFGEVYRGVLHYDDLVAVKRYIRGDLIQEFMEEVRIHSQINHKNIVKLISYCRGENSLLMVTEYISNGNLEDILHNRKLAMPLDTRLGIAIGCAQALCHMHSMHLSTGSLVCHGDIKPANIFLDDNLTAKISDFGCQGFFLVGSLDTL</sequence>
<accession>A0A0D3HN02</accession>
<dbReference type="PROSITE" id="PS50011">
    <property type="entry name" value="PROTEIN_KINASE_DOM"/>
    <property type="match status" value="1"/>
</dbReference>
<dbReference type="SUPFAM" id="SSF56112">
    <property type="entry name" value="Protein kinase-like (PK-like)"/>
    <property type="match status" value="1"/>
</dbReference>
<dbReference type="PANTHER" id="PTHR27005">
    <property type="entry name" value="WALL-ASSOCIATED RECEPTOR KINASE-LIKE 21"/>
    <property type="match status" value="1"/>
</dbReference>
<keyword evidence="9" id="KW-1185">Reference proteome</keyword>
<dbReference type="InterPro" id="IPR000719">
    <property type="entry name" value="Prot_kinase_dom"/>
</dbReference>
<reference evidence="8" key="1">
    <citation type="journal article" date="2009" name="Rice">
        <title>De Novo Next Generation Sequencing of Plant Genomes.</title>
        <authorList>
            <person name="Rounsley S."/>
            <person name="Marri P.R."/>
            <person name="Yu Y."/>
            <person name="He R."/>
            <person name="Sisneros N."/>
            <person name="Goicoechea J.L."/>
            <person name="Lee S.J."/>
            <person name="Angelova A."/>
            <person name="Kudrna D."/>
            <person name="Luo M."/>
            <person name="Affourtit J."/>
            <person name="Desany B."/>
            <person name="Knight J."/>
            <person name="Niazi F."/>
            <person name="Egholm M."/>
            <person name="Wing R.A."/>
        </authorList>
    </citation>
    <scope>NUCLEOTIDE SEQUENCE [LARGE SCALE GENOMIC DNA]</scope>
    <source>
        <strain evidence="8">cv. IRGC 105608</strain>
    </source>
</reference>
<protein>
    <recommendedName>
        <fullName evidence="7">Protein kinase domain-containing protein</fullName>
    </recommendedName>
</protein>
<evidence type="ECO:0000256" key="1">
    <source>
        <dbReference type="ARBA" id="ARBA00022679"/>
    </source>
</evidence>
<dbReference type="Gramene" id="OBART11G16920.1">
    <property type="protein sequence ID" value="OBART11G16920.1"/>
    <property type="gene ID" value="OBART11G16920"/>
</dbReference>
<dbReference type="InterPro" id="IPR017441">
    <property type="entry name" value="Protein_kinase_ATP_BS"/>
</dbReference>
<dbReference type="PROSITE" id="PS00108">
    <property type="entry name" value="PROTEIN_KINASE_ST"/>
    <property type="match status" value="1"/>
</dbReference>
<dbReference type="SMART" id="SM00220">
    <property type="entry name" value="S_TKc"/>
    <property type="match status" value="1"/>
</dbReference>
<organism evidence="8">
    <name type="scientific">Oryza barthii</name>
    <dbReference type="NCBI Taxonomy" id="65489"/>
    <lineage>
        <taxon>Eukaryota</taxon>
        <taxon>Viridiplantae</taxon>
        <taxon>Streptophyta</taxon>
        <taxon>Embryophyta</taxon>
        <taxon>Tracheophyta</taxon>
        <taxon>Spermatophyta</taxon>
        <taxon>Magnoliopsida</taxon>
        <taxon>Liliopsida</taxon>
        <taxon>Poales</taxon>
        <taxon>Poaceae</taxon>
        <taxon>BOP clade</taxon>
        <taxon>Oryzoideae</taxon>
        <taxon>Oryzeae</taxon>
        <taxon>Oryzinae</taxon>
        <taxon>Oryza</taxon>
    </lineage>
</organism>
<evidence type="ECO:0000256" key="5">
    <source>
        <dbReference type="PROSITE-ProRule" id="PRU10141"/>
    </source>
</evidence>
<dbReference type="Gene3D" id="1.10.510.10">
    <property type="entry name" value="Transferase(Phosphotransferase) domain 1"/>
    <property type="match status" value="1"/>
</dbReference>
<dbReference type="PROSITE" id="PS00107">
    <property type="entry name" value="PROTEIN_KINASE_ATP"/>
    <property type="match status" value="1"/>
</dbReference>
<dbReference type="STRING" id="65489.A0A0D3HN02"/>
<keyword evidence="1" id="KW-0808">Transferase</keyword>
<dbReference type="Pfam" id="PF00069">
    <property type="entry name" value="Pkinase"/>
    <property type="match status" value="1"/>
</dbReference>
<evidence type="ECO:0000313" key="9">
    <source>
        <dbReference type="Proteomes" id="UP000026960"/>
    </source>
</evidence>
<dbReference type="InterPro" id="IPR008271">
    <property type="entry name" value="Ser/Thr_kinase_AS"/>
</dbReference>
<keyword evidence="3" id="KW-0418">Kinase</keyword>
<dbReference type="InterPro" id="IPR011009">
    <property type="entry name" value="Kinase-like_dom_sf"/>
</dbReference>
<evidence type="ECO:0000256" key="6">
    <source>
        <dbReference type="RuleBase" id="RU000304"/>
    </source>
</evidence>
<dbReference type="InterPro" id="IPR045274">
    <property type="entry name" value="WAK-like"/>
</dbReference>
<dbReference type="Proteomes" id="UP000026960">
    <property type="component" value="Chromosome 11"/>
</dbReference>
<dbReference type="GO" id="GO:0007166">
    <property type="term" value="P:cell surface receptor signaling pathway"/>
    <property type="evidence" value="ECO:0007669"/>
    <property type="project" value="InterPro"/>
</dbReference>
<evidence type="ECO:0000313" key="8">
    <source>
        <dbReference type="EnsemblPlants" id="OBART11G16920.1"/>
    </source>
</evidence>
<feature type="domain" description="Protein kinase" evidence="7">
    <location>
        <begin position="92"/>
        <end position="249"/>
    </location>
</feature>
<keyword evidence="4 5" id="KW-0067">ATP-binding</keyword>
<evidence type="ECO:0000256" key="4">
    <source>
        <dbReference type="ARBA" id="ARBA00022840"/>
    </source>
</evidence>
<dbReference type="FunFam" id="3.30.200.20:FF:000337">
    <property type="entry name" value="Wall-associated receptor kinase 3"/>
    <property type="match status" value="1"/>
</dbReference>
<dbReference type="PANTHER" id="PTHR27005:SF87">
    <property type="entry name" value="OS11G0556600 PROTEIN"/>
    <property type="match status" value="1"/>
</dbReference>
<reference evidence="8" key="2">
    <citation type="submission" date="2015-03" db="UniProtKB">
        <authorList>
            <consortium name="EnsemblPlants"/>
        </authorList>
    </citation>
    <scope>IDENTIFICATION</scope>
</reference>
<evidence type="ECO:0000256" key="3">
    <source>
        <dbReference type="ARBA" id="ARBA00022777"/>
    </source>
</evidence>
<comment type="similarity">
    <text evidence="6">Belongs to the protein kinase superfamily.</text>
</comment>
<feature type="binding site" evidence="5">
    <location>
        <position position="120"/>
    </location>
    <ligand>
        <name>ATP</name>
        <dbReference type="ChEBI" id="CHEBI:30616"/>
    </ligand>
</feature>
<dbReference type="GO" id="GO:0005886">
    <property type="term" value="C:plasma membrane"/>
    <property type="evidence" value="ECO:0007669"/>
    <property type="project" value="TreeGrafter"/>
</dbReference>
<evidence type="ECO:0000256" key="2">
    <source>
        <dbReference type="ARBA" id="ARBA00022741"/>
    </source>
</evidence>
<dbReference type="GO" id="GO:0005524">
    <property type="term" value="F:ATP binding"/>
    <property type="evidence" value="ECO:0007669"/>
    <property type="project" value="UniProtKB-UniRule"/>
</dbReference>
<dbReference type="PaxDb" id="65489-OBART11G16920.1"/>
<dbReference type="GO" id="GO:0004674">
    <property type="term" value="F:protein serine/threonine kinase activity"/>
    <property type="evidence" value="ECO:0007669"/>
    <property type="project" value="UniProtKB-KW"/>
</dbReference>
<dbReference type="HOGENOM" id="CLU_000288_21_7_1"/>
<dbReference type="AlphaFoldDB" id="A0A0D3HN02"/>
<evidence type="ECO:0000259" key="7">
    <source>
        <dbReference type="PROSITE" id="PS50011"/>
    </source>
</evidence>